<dbReference type="PANTHER" id="PTHR33142:SF48">
    <property type="entry name" value="CYCLIN-DEPENDENT PROTEIN KINASE INHIBITOR SMR15"/>
    <property type="match status" value="1"/>
</dbReference>
<dbReference type="Proteomes" id="UP001280121">
    <property type="component" value="Unassembled WGS sequence"/>
</dbReference>
<evidence type="ECO:0000256" key="2">
    <source>
        <dbReference type="ARBA" id="ARBA00023306"/>
    </source>
</evidence>
<comment type="caution">
    <text evidence="4">The sequence shown here is derived from an EMBL/GenBank/DDBJ whole genome shotgun (WGS) entry which is preliminary data.</text>
</comment>
<name>A0AAD9TJ48_9ROSI</name>
<dbReference type="EMBL" id="JANJYI010000009">
    <property type="protein sequence ID" value="KAK2636563.1"/>
    <property type="molecule type" value="Genomic_DNA"/>
</dbReference>
<evidence type="ECO:0000256" key="1">
    <source>
        <dbReference type="ARBA" id="ARBA00023013"/>
    </source>
</evidence>
<dbReference type="PANTHER" id="PTHR33142">
    <property type="entry name" value="CYCLIN-DEPENDENT PROTEIN KINASE INHIBITOR SMR13"/>
    <property type="match status" value="1"/>
</dbReference>
<evidence type="ECO:0000313" key="4">
    <source>
        <dbReference type="EMBL" id="KAK2636563.1"/>
    </source>
</evidence>
<keyword evidence="5" id="KW-1185">Reference proteome</keyword>
<feature type="region of interest" description="Disordered" evidence="3">
    <location>
        <begin position="45"/>
        <end position="88"/>
    </location>
</feature>
<protein>
    <recommendedName>
        <fullName evidence="6">Cyclin-dependent protein kinase inhibitor SMR6</fullName>
    </recommendedName>
</protein>
<evidence type="ECO:0000313" key="5">
    <source>
        <dbReference type="Proteomes" id="UP001280121"/>
    </source>
</evidence>
<gene>
    <name evidence="4" type="ORF">Ddye_031355</name>
</gene>
<proteinExistence type="predicted"/>
<sequence length="118" mass="12985">MGLSGKPQVDGGLESEGKRWVIAGIPLRAPLKPIYTSPAAVEAKDQLDDNGYNEDTTFSSTSTTPKSEEARIPVRSTCPPAPRKRKSSLKCNFSGVHREFFTPPDLETVFIRHVERAN</sequence>
<evidence type="ECO:0008006" key="6">
    <source>
        <dbReference type="Google" id="ProtNLM"/>
    </source>
</evidence>
<dbReference type="GO" id="GO:0004860">
    <property type="term" value="F:protein kinase inhibitor activity"/>
    <property type="evidence" value="ECO:0007669"/>
    <property type="project" value="UniProtKB-KW"/>
</dbReference>
<organism evidence="4 5">
    <name type="scientific">Dipteronia dyeriana</name>
    <dbReference type="NCBI Taxonomy" id="168575"/>
    <lineage>
        <taxon>Eukaryota</taxon>
        <taxon>Viridiplantae</taxon>
        <taxon>Streptophyta</taxon>
        <taxon>Embryophyta</taxon>
        <taxon>Tracheophyta</taxon>
        <taxon>Spermatophyta</taxon>
        <taxon>Magnoliopsida</taxon>
        <taxon>eudicotyledons</taxon>
        <taxon>Gunneridae</taxon>
        <taxon>Pentapetalae</taxon>
        <taxon>rosids</taxon>
        <taxon>malvids</taxon>
        <taxon>Sapindales</taxon>
        <taxon>Sapindaceae</taxon>
        <taxon>Hippocastanoideae</taxon>
        <taxon>Acereae</taxon>
        <taxon>Dipteronia</taxon>
    </lineage>
</organism>
<accession>A0AAD9TJ48</accession>
<evidence type="ECO:0000256" key="3">
    <source>
        <dbReference type="SAM" id="MobiDB-lite"/>
    </source>
</evidence>
<dbReference type="GO" id="GO:0032875">
    <property type="term" value="P:regulation of DNA endoreduplication"/>
    <property type="evidence" value="ECO:0007669"/>
    <property type="project" value="InterPro"/>
</dbReference>
<keyword evidence="2" id="KW-0131">Cell cycle</keyword>
<keyword evidence="1" id="KW-0649">Protein kinase inhibitor</keyword>
<dbReference type="AlphaFoldDB" id="A0AAD9TJ48"/>
<reference evidence="4" key="1">
    <citation type="journal article" date="2023" name="Plant J.">
        <title>Genome sequences and population genomics provide insights into the demographic history, inbreeding, and mutation load of two 'living fossil' tree species of Dipteronia.</title>
        <authorList>
            <person name="Feng Y."/>
            <person name="Comes H.P."/>
            <person name="Chen J."/>
            <person name="Zhu S."/>
            <person name="Lu R."/>
            <person name="Zhang X."/>
            <person name="Li P."/>
            <person name="Qiu J."/>
            <person name="Olsen K.M."/>
            <person name="Qiu Y."/>
        </authorList>
    </citation>
    <scope>NUCLEOTIDE SEQUENCE</scope>
    <source>
        <strain evidence="4">KIB01</strain>
    </source>
</reference>
<dbReference type="InterPro" id="IPR040389">
    <property type="entry name" value="SMR"/>
</dbReference>